<dbReference type="Pfam" id="PF02230">
    <property type="entry name" value="Abhydrolase_2"/>
    <property type="match status" value="1"/>
</dbReference>
<keyword evidence="6" id="KW-1185">Reference proteome</keyword>
<evidence type="ECO:0000256" key="3">
    <source>
        <dbReference type="SAM" id="SignalP"/>
    </source>
</evidence>
<dbReference type="PANTHER" id="PTHR43037:SF1">
    <property type="entry name" value="BLL1128 PROTEIN"/>
    <property type="match status" value="1"/>
</dbReference>
<gene>
    <name evidence="5" type="ORF">DY245_20220</name>
</gene>
<keyword evidence="1 3" id="KW-0732">Signal</keyword>
<comment type="caution">
    <text evidence="5">The sequence shown here is derived from an EMBL/GenBank/DDBJ whole genome shotgun (WGS) entry which is preliminary data.</text>
</comment>
<dbReference type="EMBL" id="QUAC01000158">
    <property type="protein sequence ID" value="REK88619.1"/>
    <property type="molecule type" value="Genomic_DNA"/>
</dbReference>
<dbReference type="InterPro" id="IPR050955">
    <property type="entry name" value="Plant_Biomass_Hydrol_Est"/>
</dbReference>
<dbReference type="Proteomes" id="UP000262477">
    <property type="component" value="Unassembled WGS sequence"/>
</dbReference>
<proteinExistence type="predicted"/>
<feature type="chain" id="PRO_5039612451" description="Phospholipase/carboxylesterase/thioesterase domain-containing protein" evidence="3">
    <location>
        <begin position="28"/>
        <end position="322"/>
    </location>
</feature>
<feature type="domain" description="Phospholipase/carboxylesterase/thioesterase" evidence="4">
    <location>
        <begin position="141"/>
        <end position="221"/>
    </location>
</feature>
<dbReference type="OrthoDB" id="9767239at2"/>
<organism evidence="5 6">
    <name type="scientific">Streptomyces inhibens</name>
    <dbReference type="NCBI Taxonomy" id="2293571"/>
    <lineage>
        <taxon>Bacteria</taxon>
        <taxon>Bacillati</taxon>
        <taxon>Actinomycetota</taxon>
        <taxon>Actinomycetes</taxon>
        <taxon>Kitasatosporales</taxon>
        <taxon>Streptomycetaceae</taxon>
        <taxon>Streptomyces</taxon>
    </lineage>
</organism>
<feature type="compositionally biased region" description="Low complexity" evidence="2">
    <location>
        <begin position="33"/>
        <end position="52"/>
    </location>
</feature>
<dbReference type="RefSeq" id="WP_128508646.1">
    <property type="nucleotide sequence ID" value="NZ_QUAC01000158.1"/>
</dbReference>
<feature type="region of interest" description="Disordered" evidence="2">
    <location>
        <begin position="33"/>
        <end position="58"/>
    </location>
</feature>
<dbReference type="InterPro" id="IPR003140">
    <property type="entry name" value="PLipase/COase/thioEstase"/>
</dbReference>
<feature type="signal peptide" evidence="3">
    <location>
        <begin position="1"/>
        <end position="27"/>
    </location>
</feature>
<evidence type="ECO:0000256" key="2">
    <source>
        <dbReference type="SAM" id="MobiDB-lite"/>
    </source>
</evidence>
<evidence type="ECO:0000256" key="1">
    <source>
        <dbReference type="ARBA" id="ARBA00022729"/>
    </source>
</evidence>
<dbReference type="InterPro" id="IPR029058">
    <property type="entry name" value="AB_hydrolase_fold"/>
</dbReference>
<accession>A0A371Q1S1</accession>
<dbReference type="Gene3D" id="3.40.50.1820">
    <property type="entry name" value="alpha/beta hydrolase"/>
    <property type="match status" value="1"/>
</dbReference>
<dbReference type="PANTHER" id="PTHR43037">
    <property type="entry name" value="UNNAMED PRODUCT-RELATED"/>
    <property type="match status" value="1"/>
</dbReference>
<evidence type="ECO:0000259" key="4">
    <source>
        <dbReference type="Pfam" id="PF02230"/>
    </source>
</evidence>
<dbReference type="AlphaFoldDB" id="A0A371Q1S1"/>
<evidence type="ECO:0000313" key="6">
    <source>
        <dbReference type="Proteomes" id="UP000262477"/>
    </source>
</evidence>
<sequence>MDSFAPSRRGRTVRAWCHALLLGLALAGCGTTTEPPTATAGGSAAPTAAAEPQKQLRVDGRTRGYQLHRPAANGSKPRPLIIAFHGRGSTASYLREQSRLDEDARARGMLIAYPEGLDKLWGAGTRATEQRPDPDLDVRFTKALIDELVRKERADPERVYVVGFSNGGSMALRVAAQHPELLAGAAAVSGELPTGAAAVKPTGPVPAMIIYGADDPVRPLAGMPSPAPAPAGEEPVTPTMSARDSAGAFAAAGGAGKPATEAEAGYDRTVWRLKNPGATVQLLVMHDAGHTWPGSRITPPKGFGRTSTALNATSTILDFFRL</sequence>
<name>A0A371Q1S1_STRIH</name>
<reference evidence="5 6" key="1">
    <citation type="submission" date="2018-08" db="EMBL/GenBank/DDBJ databases">
        <title>Streptomyces NEAU-D10 sp. nov., a novel Actinomycete isolated from soil.</title>
        <authorList>
            <person name="Jin L."/>
        </authorList>
    </citation>
    <scope>NUCLEOTIDE SEQUENCE [LARGE SCALE GENOMIC DNA]</scope>
    <source>
        <strain evidence="5 6">NEAU-D10</strain>
    </source>
</reference>
<dbReference type="GO" id="GO:0016787">
    <property type="term" value="F:hydrolase activity"/>
    <property type="evidence" value="ECO:0007669"/>
    <property type="project" value="InterPro"/>
</dbReference>
<dbReference type="SUPFAM" id="SSF53474">
    <property type="entry name" value="alpha/beta-Hydrolases"/>
    <property type="match status" value="1"/>
</dbReference>
<protein>
    <recommendedName>
        <fullName evidence="4">Phospholipase/carboxylesterase/thioesterase domain-containing protein</fullName>
    </recommendedName>
</protein>
<evidence type="ECO:0000313" key="5">
    <source>
        <dbReference type="EMBL" id="REK88619.1"/>
    </source>
</evidence>